<reference evidence="1" key="1">
    <citation type="submission" date="2020-08" db="EMBL/GenBank/DDBJ databases">
        <title>Multicomponent nature underlies the extraordinary mechanical properties of spider dragline silk.</title>
        <authorList>
            <person name="Kono N."/>
            <person name="Nakamura H."/>
            <person name="Mori M."/>
            <person name="Yoshida Y."/>
            <person name="Ohtoshi R."/>
            <person name="Malay A.D."/>
            <person name="Moran D.A.P."/>
            <person name="Tomita M."/>
            <person name="Numata K."/>
            <person name="Arakawa K."/>
        </authorList>
    </citation>
    <scope>NUCLEOTIDE SEQUENCE</scope>
</reference>
<evidence type="ECO:0000313" key="2">
    <source>
        <dbReference type="Proteomes" id="UP000887013"/>
    </source>
</evidence>
<proteinExistence type="predicted"/>
<gene>
    <name evidence="1" type="ORF">NPIL_107471</name>
</gene>
<organism evidence="1 2">
    <name type="scientific">Nephila pilipes</name>
    <name type="common">Giant wood spider</name>
    <name type="synonym">Nephila maculata</name>
    <dbReference type="NCBI Taxonomy" id="299642"/>
    <lineage>
        <taxon>Eukaryota</taxon>
        <taxon>Metazoa</taxon>
        <taxon>Ecdysozoa</taxon>
        <taxon>Arthropoda</taxon>
        <taxon>Chelicerata</taxon>
        <taxon>Arachnida</taxon>
        <taxon>Araneae</taxon>
        <taxon>Araneomorphae</taxon>
        <taxon>Entelegynae</taxon>
        <taxon>Araneoidea</taxon>
        <taxon>Nephilidae</taxon>
        <taxon>Nephila</taxon>
    </lineage>
</organism>
<keyword evidence="2" id="KW-1185">Reference proteome</keyword>
<accession>A0A8X6U8R3</accession>
<evidence type="ECO:0000313" key="1">
    <source>
        <dbReference type="EMBL" id="GFT86138.1"/>
    </source>
</evidence>
<name>A0A8X6U8R3_NEPPI</name>
<dbReference type="Proteomes" id="UP000887013">
    <property type="component" value="Unassembled WGS sequence"/>
</dbReference>
<dbReference type="EMBL" id="BMAW01073070">
    <property type="protein sequence ID" value="GFT86138.1"/>
    <property type="molecule type" value="Genomic_DNA"/>
</dbReference>
<protein>
    <submittedName>
        <fullName evidence="1">Uncharacterized protein</fullName>
    </submittedName>
</protein>
<sequence length="77" mass="8430">MCLTFFKLSSECDIDRLPEWSSSSALPEHLVLAINHILGHGIITISFPQRTNGLGASFLELNKKTLCRSTGPRNSAS</sequence>
<comment type="caution">
    <text evidence="1">The sequence shown here is derived from an EMBL/GenBank/DDBJ whole genome shotgun (WGS) entry which is preliminary data.</text>
</comment>
<dbReference type="AlphaFoldDB" id="A0A8X6U8R3"/>